<evidence type="ECO:0000313" key="2">
    <source>
        <dbReference type="EMBL" id="GLH67144.1"/>
    </source>
</evidence>
<dbReference type="EMBL" id="BSDC01000001">
    <property type="protein sequence ID" value="GLH67144.1"/>
    <property type="molecule type" value="Genomic_DNA"/>
</dbReference>
<keyword evidence="3" id="KW-1185">Reference proteome</keyword>
<feature type="chain" id="PRO_5046770223" description="DUF2911 domain-containing protein" evidence="1">
    <location>
        <begin position="20"/>
        <end position="342"/>
    </location>
</feature>
<dbReference type="Proteomes" id="UP001165044">
    <property type="component" value="Unassembled WGS sequence"/>
</dbReference>
<gene>
    <name evidence="2" type="ORF">GETHED_15080</name>
</gene>
<dbReference type="SUPFAM" id="SSF48452">
    <property type="entry name" value="TPR-like"/>
    <property type="match status" value="1"/>
</dbReference>
<dbReference type="Pfam" id="PF11138">
    <property type="entry name" value="DUF2911"/>
    <property type="match status" value="1"/>
</dbReference>
<reference evidence="2" key="1">
    <citation type="journal article" date="2023" name="Antonie Van Leeuwenhoek">
        <title>Mesoterricola silvestris gen. nov., sp. nov., Mesoterricola sediminis sp. nov., Geothrix oryzae sp. nov., Geothrix edaphica sp. nov., Geothrix rubra sp. nov., and Geothrix limicola sp. nov., six novel members of Acidobacteriota isolated from soils.</title>
        <authorList>
            <person name="Itoh H."/>
            <person name="Sugisawa Y."/>
            <person name="Mise K."/>
            <person name="Xu Z."/>
            <person name="Kuniyasu M."/>
            <person name="Ushijima N."/>
            <person name="Kawano K."/>
            <person name="Kobayashi E."/>
            <person name="Shiratori Y."/>
            <person name="Masuda Y."/>
            <person name="Senoo K."/>
        </authorList>
    </citation>
    <scope>NUCLEOTIDE SEQUENCE</scope>
    <source>
        <strain evidence="2">Red802</strain>
    </source>
</reference>
<dbReference type="InterPro" id="IPR011990">
    <property type="entry name" value="TPR-like_helical_dom_sf"/>
</dbReference>
<evidence type="ECO:0000313" key="3">
    <source>
        <dbReference type="Proteomes" id="UP001165044"/>
    </source>
</evidence>
<name>A0ABQ5PYA0_9BACT</name>
<accession>A0ABQ5PYA0</accession>
<dbReference type="InterPro" id="IPR021314">
    <property type="entry name" value="DUF2911"/>
</dbReference>
<dbReference type="RefSeq" id="WP_285608018.1">
    <property type="nucleotide sequence ID" value="NZ_BSDC01000001.1"/>
</dbReference>
<sequence length="342" mass="37580">MRRIALALLVVAPVLVAQAPPLTLPEASPRAHASQTVGLTDIEVSYHRPAVNGRKVWGGLVPYGQVWRAGANENTVVTFSSPVRVGGTPLPAGRYGLHMLPTATAWTVIFSSQSHGWGSYSYDAKEDVARVQVTPLVAEPTERLAYTFDDPSEQGVTLSLRWEKLRVPIPVAVDTKAVVVQSLREQLRGLHQFFPEAWSGAAGWCARNDVNLDEAMTWVDRSLTMRESFTALRTKAALLDKKGDAKGAEALRAKALAKATEVEVNQLGYTLLGQKKLDEAIVLFQRNVQDHPDSWNAYDSLAEAYALKGDKAQAAANYRKALERVKQADQRTRIQGELDKLK</sequence>
<organism evidence="2 3">
    <name type="scientific">Geothrix edaphica</name>
    <dbReference type="NCBI Taxonomy" id="2927976"/>
    <lineage>
        <taxon>Bacteria</taxon>
        <taxon>Pseudomonadati</taxon>
        <taxon>Acidobacteriota</taxon>
        <taxon>Holophagae</taxon>
        <taxon>Holophagales</taxon>
        <taxon>Holophagaceae</taxon>
        <taxon>Geothrix</taxon>
    </lineage>
</organism>
<evidence type="ECO:0000256" key="1">
    <source>
        <dbReference type="SAM" id="SignalP"/>
    </source>
</evidence>
<keyword evidence="1" id="KW-0732">Signal</keyword>
<comment type="caution">
    <text evidence="2">The sequence shown here is derived from an EMBL/GenBank/DDBJ whole genome shotgun (WGS) entry which is preliminary data.</text>
</comment>
<proteinExistence type="predicted"/>
<evidence type="ECO:0008006" key="4">
    <source>
        <dbReference type="Google" id="ProtNLM"/>
    </source>
</evidence>
<protein>
    <recommendedName>
        <fullName evidence="4">DUF2911 domain-containing protein</fullName>
    </recommendedName>
</protein>
<dbReference type="Gene3D" id="1.25.40.10">
    <property type="entry name" value="Tetratricopeptide repeat domain"/>
    <property type="match status" value="1"/>
</dbReference>
<feature type="signal peptide" evidence="1">
    <location>
        <begin position="1"/>
        <end position="19"/>
    </location>
</feature>